<evidence type="ECO:0008006" key="5">
    <source>
        <dbReference type="Google" id="ProtNLM"/>
    </source>
</evidence>
<comment type="caution">
    <text evidence="3">The sequence shown here is derived from an EMBL/GenBank/DDBJ whole genome shotgun (WGS) entry which is preliminary data.</text>
</comment>
<feature type="transmembrane region" description="Helical" evidence="2">
    <location>
        <begin position="191"/>
        <end position="212"/>
    </location>
</feature>
<dbReference type="EMBL" id="VZOL01000309">
    <property type="protein sequence ID" value="KAB0663368.1"/>
    <property type="molecule type" value="Genomic_DNA"/>
</dbReference>
<gene>
    <name evidence="3" type="ORF">F7R13_20245</name>
</gene>
<feature type="transmembrane region" description="Helical" evidence="2">
    <location>
        <begin position="219"/>
        <end position="237"/>
    </location>
</feature>
<dbReference type="Pfam" id="PF14897">
    <property type="entry name" value="EpsG"/>
    <property type="match status" value="1"/>
</dbReference>
<dbReference type="AlphaFoldDB" id="A0A6L3ND82"/>
<keyword evidence="2" id="KW-1133">Transmembrane helix</keyword>
<feature type="transmembrane region" description="Helical" evidence="2">
    <location>
        <begin position="332"/>
        <end position="349"/>
    </location>
</feature>
<feature type="transmembrane region" description="Helical" evidence="2">
    <location>
        <begin position="147"/>
        <end position="171"/>
    </location>
</feature>
<feature type="region of interest" description="Disordered" evidence="1">
    <location>
        <begin position="1"/>
        <end position="20"/>
    </location>
</feature>
<feature type="transmembrane region" description="Helical" evidence="2">
    <location>
        <begin position="257"/>
        <end position="277"/>
    </location>
</feature>
<keyword evidence="2" id="KW-0472">Membrane</keyword>
<feature type="transmembrane region" description="Helical" evidence="2">
    <location>
        <begin position="122"/>
        <end position="140"/>
    </location>
</feature>
<feature type="transmembrane region" description="Helical" evidence="2">
    <location>
        <begin position="27"/>
        <end position="48"/>
    </location>
</feature>
<reference evidence="3 4" key="1">
    <citation type="submission" date="2019-09" db="EMBL/GenBank/DDBJ databases">
        <title>Draft genome sequences of 48 bacterial type strains from the CCUG.</title>
        <authorList>
            <person name="Tunovic T."/>
            <person name="Pineiro-Iglesias B."/>
            <person name="Unosson C."/>
            <person name="Inganas E."/>
            <person name="Ohlen M."/>
            <person name="Cardew S."/>
            <person name="Jensie-Markopoulos S."/>
            <person name="Salva-Serra F."/>
            <person name="Jaen-Luchoro D."/>
            <person name="Karlsson R."/>
            <person name="Svensson-Stadler L."/>
            <person name="Chun J."/>
            <person name="Moore E."/>
        </authorList>
    </citation>
    <scope>NUCLEOTIDE SEQUENCE [LARGE SCALE GENOMIC DNA]</scope>
    <source>
        <strain evidence="3 4">CCUG 65687</strain>
    </source>
</reference>
<evidence type="ECO:0000313" key="4">
    <source>
        <dbReference type="Proteomes" id="UP000473571"/>
    </source>
</evidence>
<evidence type="ECO:0000256" key="1">
    <source>
        <dbReference type="SAM" id="MobiDB-lite"/>
    </source>
</evidence>
<evidence type="ECO:0000256" key="2">
    <source>
        <dbReference type="SAM" id="Phobius"/>
    </source>
</evidence>
<sequence>MRVHIAGGQNPRRARTDSSVRRHASRVTTMTITIYLTGYLWMLASAAIGMRTRVAAWRWLAAGIAPAAAFALLRGRTGTDTAIYHDIIAGIWSGNLKVVPRTLEPGFVWLVRALGWLGHEPYVAMAILSLLVVVACVTAFGRSAEDACVFATLIFPLFFYDMAMSGLRYGIAFCVAKLASDAWARRRHGASFAFAAAATSMHVSAVLLVVLLQIRRLRRLRYAGLALAIGGVLFAMHHDALLAKVGLYAAFTPPAQMSGGAPLALALLTLAAGWMLLARMPRTLVFLFVCEIASFALARVSYAGLRFQWLVLFAMGCQFVPLQHVPGIRRRHVIVVLVVIGAIGFAMRLRNMLGEYGLGPSPFLPYRFFWE</sequence>
<feature type="transmembrane region" description="Helical" evidence="2">
    <location>
        <begin position="284"/>
        <end position="301"/>
    </location>
</feature>
<organism evidence="3 4">
    <name type="scientific">Burkholderia territorii</name>
    <dbReference type="NCBI Taxonomy" id="1503055"/>
    <lineage>
        <taxon>Bacteria</taxon>
        <taxon>Pseudomonadati</taxon>
        <taxon>Pseudomonadota</taxon>
        <taxon>Betaproteobacteria</taxon>
        <taxon>Burkholderiales</taxon>
        <taxon>Burkholderiaceae</taxon>
        <taxon>Burkholderia</taxon>
        <taxon>Burkholderia cepacia complex</taxon>
    </lineage>
</organism>
<dbReference type="InterPro" id="IPR049458">
    <property type="entry name" value="EpsG-like"/>
</dbReference>
<feature type="transmembrane region" description="Helical" evidence="2">
    <location>
        <begin position="55"/>
        <end position="73"/>
    </location>
</feature>
<protein>
    <recommendedName>
        <fullName evidence="5">EpsG family protein</fullName>
    </recommendedName>
</protein>
<evidence type="ECO:0000313" key="3">
    <source>
        <dbReference type="EMBL" id="KAB0663368.1"/>
    </source>
</evidence>
<dbReference type="Proteomes" id="UP000473571">
    <property type="component" value="Unassembled WGS sequence"/>
</dbReference>
<proteinExistence type="predicted"/>
<accession>A0A6L3ND82</accession>
<keyword evidence="2" id="KW-0812">Transmembrane</keyword>
<name>A0A6L3ND82_9BURK</name>